<dbReference type="InterPro" id="IPR050416">
    <property type="entry name" value="FAD-linked_Oxidoreductase"/>
</dbReference>
<comment type="cofactor">
    <cofactor evidence="1">
        <name>FAD</name>
        <dbReference type="ChEBI" id="CHEBI:57692"/>
    </cofactor>
</comment>
<dbReference type="Pfam" id="PF08031">
    <property type="entry name" value="BBE"/>
    <property type="match status" value="1"/>
</dbReference>
<evidence type="ECO:0000256" key="1">
    <source>
        <dbReference type="ARBA" id="ARBA00001974"/>
    </source>
</evidence>
<dbReference type="PROSITE" id="PS51387">
    <property type="entry name" value="FAD_PCMH"/>
    <property type="match status" value="1"/>
</dbReference>
<dbReference type="Gene3D" id="3.30.465.10">
    <property type="match status" value="1"/>
</dbReference>
<evidence type="ECO:0000256" key="2">
    <source>
        <dbReference type="ARBA" id="ARBA00005466"/>
    </source>
</evidence>
<organism evidence="8 9">
    <name type="scientific">Phyllosticta capitalensis</name>
    <dbReference type="NCBI Taxonomy" id="121624"/>
    <lineage>
        <taxon>Eukaryota</taxon>
        <taxon>Fungi</taxon>
        <taxon>Dikarya</taxon>
        <taxon>Ascomycota</taxon>
        <taxon>Pezizomycotina</taxon>
        <taxon>Dothideomycetes</taxon>
        <taxon>Dothideomycetes incertae sedis</taxon>
        <taxon>Botryosphaeriales</taxon>
        <taxon>Phyllostictaceae</taxon>
        <taxon>Phyllosticta</taxon>
    </lineage>
</organism>
<feature type="domain" description="FAD-binding PCMH-type" evidence="7">
    <location>
        <begin position="60"/>
        <end position="232"/>
    </location>
</feature>
<keyword evidence="9" id="KW-1185">Reference proteome</keyword>
<dbReference type="EMBL" id="JBBWRZ010000003">
    <property type="protein sequence ID" value="KAK8239864.1"/>
    <property type="molecule type" value="Genomic_DNA"/>
</dbReference>
<evidence type="ECO:0000313" key="9">
    <source>
        <dbReference type="Proteomes" id="UP001492380"/>
    </source>
</evidence>
<dbReference type="PANTHER" id="PTHR42973">
    <property type="entry name" value="BINDING OXIDOREDUCTASE, PUTATIVE (AFU_ORTHOLOGUE AFUA_1G17690)-RELATED"/>
    <property type="match status" value="1"/>
</dbReference>
<dbReference type="SUPFAM" id="SSF56176">
    <property type="entry name" value="FAD-binding/transporter-associated domain-like"/>
    <property type="match status" value="1"/>
</dbReference>
<dbReference type="InterPro" id="IPR012951">
    <property type="entry name" value="BBE"/>
</dbReference>
<evidence type="ECO:0000313" key="8">
    <source>
        <dbReference type="EMBL" id="KAK8239864.1"/>
    </source>
</evidence>
<evidence type="ECO:0000256" key="5">
    <source>
        <dbReference type="ARBA" id="ARBA00023002"/>
    </source>
</evidence>
<comment type="caution">
    <text evidence="8">The sequence shown here is derived from an EMBL/GenBank/DDBJ whole genome shotgun (WGS) entry which is preliminary data.</text>
</comment>
<evidence type="ECO:0000256" key="3">
    <source>
        <dbReference type="ARBA" id="ARBA00022630"/>
    </source>
</evidence>
<dbReference type="SUPFAM" id="SSF55103">
    <property type="entry name" value="FAD-linked oxidases, C-terminal domain"/>
    <property type="match status" value="1"/>
</dbReference>
<reference evidence="8 9" key="1">
    <citation type="submission" date="2024-04" db="EMBL/GenBank/DDBJ databases">
        <title>Phyllosticta paracitricarpa is synonymous to the EU quarantine fungus P. citricarpa based on phylogenomic analyses.</title>
        <authorList>
            <consortium name="Lawrence Berkeley National Laboratory"/>
            <person name="Van Ingen-Buijs V.A."/>
            <person name="Van Westerhoven A.C."/>
            <person name="Haridas S."/>
            <person name="Skiadas P."/>
            <person name="Martin F."/>
            <person name="Groenewald J.Z."/>
            <person name="Crous P.W."/>
            <person name="Seidl M.F."/>
        </authorList>
    </citation>
    <scope>NUCLEOTIDE SEQUENCE [LARGE SCALE GENOMIC DNA]</scope>
    <source>
        <strain evidence="8 9">CBS 123374</strain>
    </source>
</reference>
<name>A0ABR1YUJ6_9PEZI</name>
<dbReference type="Proteomes" id="UP001492380">
    <property type="component" value="Unassembled WGS sequence"/>
</dbReference>
<keyword evidence="4" id="KW-0274">FAD</keyword>
<dbReference type="Gene3D" id="3.40.462.20">
    <property type="match status" value="1"/>
</dbReference>
<keyword evidence="3" id="KW-0285">Flavoprotein</keyword>
<dbReference type="InterPro" id="IPR016166">
    <property type="entry name" value="FAD-bd_PCMH"/>
</dbReference>
<dbReference type="InterPro" id="IPR016169">
    <property type="entry name" value="FAD-bd_PCMH_sub2"/>
</dbReference>
<dbReference type="PANTHER" id="PTHR42973:SF9">
    <property type="entry name" value="FAD-BINDING PCMH-TYPE DOMAIN-CONTAINING PROTEIN-RELATED"/>
    <property type="match status" value="1"/>
</dbReference>
<feature type="signal peptide" evidence="6">
    <location>
        <begin position="1"/>
        <end position="18"/>
    </location>
</feature>
<protein>
    <submittedName>
        <fullName evidence="8">FAD-dependent oxidase</fullName>
    </submittedName>
</protein>
<keyword evidence="6" id="KW-0732">Signal</keyword>
<evidence type="ECO:0000256" key="4">
    <source>
        <dbReference type="ARBA" id="ARBA00022827"/>
    </source>
</evidence>
<dbReference type="InterPro" id="IPR016164">
    <property type="entry name" value="FAD-linked_Oxase-like_C"/>
</dbReference>
<sequence>MMFSYITILASVIPLSAAAAASANIKGLLQDRSNKWSANTTVYFPGDAEFSNETLRWNEYSAPTFAAVVRPGSEQDVQKVVKLSISNNISFLATGGRHGYGTQFGKLQNGLEIDMSAFDMVQVDKNSSMMTVGGAVHFGDIVDPLYAAGKEIQTGSATCVGLVGATLGGGIGRYQGLHGLILDALVSLRIVTAKGDIVTVSNSSHPDLFWAMRGAGTNFGVILSATYRVHDLTNGGQVMNADMIFPGTANVSFLDIVQSMQDKIPKELSLIASMAYNSTSKMSEIIANLVYVGPEDAGREAIKPFLDLKPTVHEISMLPWNQLNSKAAFGATALECEKGGQHSMFGVNVRNVSASTYVDVFEKLDDFWNSNPAAQGSSFSLEFFSNSAMEAVPDDATAYPWRDTKAYLMLQMTWSNASAAESANAVAEELRSELVKSSGYPYHSVYVSYAHGDEPLESKFGASKLPRLAAMKKEWDPDNVFAYGAALPMKYP</sequence>
<gene>
    <name evidence="8" type="ORF">HDK90DRAFT_547685</name>
</gene>
<accession>A0ABR1YUJ6</accession>
<evidence type="ECO:0000256" key="6">
    <source>
        <dbReference type="SAM" id="SignalP"/>
    </source>
</evidence>
<dbReference type="Pfam" id="PF01565">
    <property type="entry name" value="FAD_binding_4"/>
    <property type="match status" value="1"/>
</dbReference>
<proteinExistence type="inferred from homology"/>
<dbReference type="InterPro" id="IPR036318">
    <property type="entry name" value="FAD-bd_PCMH-like_sf"/>
</dbReference>
<dbReference type="InterPro" id="IPR006094">
    <property type="entry name" value="Oxid_FAD_bind_N"/>
</dbReference>
<comment type="similarity">
    <text evidence="2">Belongs to the oxygen-dependent FAD-linked oxidoreductase family.</text>
</comment>
<evidence type="ECO:0000259" key="7">
    <source>
        <dbReference type="PROSITE" id="PS51387"/>
    </source>
</evidence>
<feature type="chain" id="PRO_5045516262" evidence="6">
    <location>
        <begin position="19"/>
        <end position="492"/>
    </location>
</feature>
<keyword evidence="5" id="KW-0560">Oxidoreductase</keyword>